<evidence type="ECO:0000259" key="1">
    <source>
        <dbReference type="Pfam" id="PF14339"/>
    </source>
</evidence>
<proteinExistence type="predicted"/>
<organism evidence="2 3">
    <name type="scientific">Streptomyces polyasparticus</name>
    <dbReference type="NCBI Taxonomy" id="2767826"/>
    <lineage>
        <taxon>Bacteria</taxon>
        <taxon>Bacillati</taxon>
        <taxon>Actinomycetota</taxon>
        <taxon>Actinomycetes</taxon>
        <taxon>Kitasatosporales</taxon>
        <taxon>Streptomycetaceae</taxon>
        <taxon>Streptomyces</taxon>
    </lineage>
</organism>
<evidence type="ECO:0000313" key="2">
    <source>
        <dbReference type="EMBL" id="MBC9716169.1"/>
    </source>
</evidence>
<gene>
    <name evidence="2" type="ORF">H9Y04_26890</name>
</gene>
<accession>A0ABR7SMU2</accession>
<name>A0ABR7SMU2_9ACTN</name>
<dbReference type="RefSeq" id="WP_187816626.1">
    <property type="nucleotide sequence ID" value="NZ_JACTVJ010000013.1"/>
</dbReference>
<feature type="domain" description="DUF4394" evidence="1">
    <location>
        <begin position="63"/>
        <end position="294"/>
    </location>
</feature>
<dbReference type="Proteomes" id="UP000642284">
    <property type="component" value="Unassembled WGS sequence"/>
</dbReference>
<dbReference type="EMBL" id="JACTVJ010000013">
    <property type="protein sequence ID" value="MBC9716169.1"/>
    <property type="molecule type" value="Genomic_DNA"/>
</dbReference>
<reference evidence="2 3" key="1">
    <citation type="submission" date="2020-08" db="EMBL/GenBank/DDBJ databases">
        <title>Genemic of Streptomyces polyaspartic.</title>
        <authorList>
            <person name="Liu W."/>
        </authorList>
    </citation>
    <scope>NUCLEOTIDE SEQUENCE [LARGE SCALE GENOMIC DNA]</scope>
    <source>
        <strain evidence="2 3">TRM66268-LWL</strain>
    </source>
</reference>
<protein>
    <submittedName>
        <fullName evidence="2">DUF4394 domain-containing protein</fullName>
    </submittedName>
</protein>
<dbReference type="Pfam" id="PF14339">
    <property type="entry name" value="DUF4394"/>
    <property type="match status" value="1"/>
</dbReference>
<sequence>MRKQTIIGIVTMGLALGTVGAVGAGALGGTAASADRAAVGTRSAAGAFGSSGPRAVGLTFDQRLVAFRTDQPGKAVVLGKVDGLQGDTSLIGIDYRVQDKKLYAVGDRGGVYTVREAGARAEKVSQLTVALQGQSFGVDFNPAANRLRVISDTGQNLRHNIDDAAGAPAAGTTAADGTLTNPTPPGGTALGVTGAAYTNNDLDAATGTTLFDLDTSADQIAIQSPANNGSLAPTGKLGVDAGAASGFDILSSGRSGINTGYAVTRNSVFRVDLLTGKASSLGSLPEGRQVVDLALPLNQ</sequence>
<evidence type="ECO:0000313" key="3">
    <source>
        <dbReference type="Proteomes" id="UP000642284"/>
    </source>
</evidence>
<comment type="caution">
    <text evidence="2">The sequence shown here is derived from an EMBL/GenBank/DDBJ whole genome shotgun (WGS) entry which is preliminary data.</text>
</comment>
<keyword evidence="3" id="KW-1185">Reference proteome</keyword>
<dbReference type="InterPro" id="IPR025507">
    <property type="entry name" value="DUF4394"/>
</dbReference>